<dbReference type="Gene3D" id="1.10.10.60">
    <property type="entry name" value="Homeodomain-like"/>
    <property type="match status" value="2"/>
</dbReference>
<dbReference type="PROSITE" id="PS51294">
    <property type="entry name" value="HTH_MYB"/>
    <property type="match status" value="2"/>
</dbReference>
<dbReference type="InterPro" id="IPR009057">
    <property type="entry name" value="Homeodomain-like_sf"/>
</dbReference>
<organism evidence="10 11">
    <name type="scientific">Thlaspi arvense</name>
    <name type="common">Field penny-cress</name>
    <dbReference type="NCBI Taxonomy" id="13288"/>
    <lineage>
        <taxon>Eukaryota</taxon>
        <taxon>Viridiplantae</taxon>
        <taxon>Streptophyta</taxon>
        <taxon>Embryophyta</taxon>
        <taxon>Tracheophyta</taxon>
        <taxon>Spermatophyta</taxon>
        <taxon>Magnoliopsida</taxon>
        <taxon>eudicotyledons</taxon>
        <taxon>Gunneridae</taxon>
        <taxon>Pentapetalae</taxon>
        <taxon>rosids</taxon>
        <taxon>malvids</taxon>
        <taxon>Brassicales</taxon>
        <taxon>Brassicaceae</taxon>
        <taxon>Thlaspideae</taxon>
        <taxon>Thlaspi</taxon>
    </lineage>
</organism>
<keyword evidence="3" id="KW-0805">Transcription regulation</keyword>
<evidence type="ECO:0000256" key="3">
    <source>
        <dbReference type="ARBA" id="ARBA00023015"/>
    </source>
</evidence>
<keyword evidence="5" id="KW-0804">Transcription</keyword>
<proteinExistence type="predicted"/>
<feature type="non-terminal residue" evidence="10">
    <location>
        <position position="1"/>
    </location>
</feature>
<keyword evidence="2" id="KW-0677">Repeat</keyword>
<protein>
    <recommendedName>
        <fullName evidence="12">Transcription factor MYB44</fullName>
    </recommendedName>
</protein>
<gene>
    <name evidence="10" type="ORF">TAV2_LOCUS16780</name>
</gene>
<dbReference type="Proteomes" id="UP000836841">
    <property type="component" value="Chromosome 5"/>
</dbReference>
<evidence type="ECO:0000259" key="9">
    <source>
        <dbReference type="PROSITE" id="PS51294"/>
    </source>
</evidence>
<evidence type="ECO:0000313" key="10">
    <source>
        <dbReference type="EMBL" id="CAH2064541.1"/>
    </source>
</evidence>
<feature type="compositionally biased region" description="Low complexity" evidence="7">
    <location>
        <begin position="238"/>
        <end position="261"/>
    </location>
</feature>
<dbReference type="PANTHER" id="PTHR45614:SF195">
    <property type="entry name" value="TRANSCRIPTION FACTOR MYB77"/>
    <property type="match status" value="1"/>
</dbReference>
<keyword evidence="6" id="KW-0539">Nucleus</keyword>
<dbReference type="Pfam" id="PF00249">
    <property type="entry name" value="Myb_DNA-binding"/>
    <property type="match status" value="2"/>
</dbReference>
<dbReference type="InterPro" id="IPR017930">
    <property type="entry name" value="Myb_dom"/>
</dbReference>
<dbReference type="GO" id="GO:0005634">
    <property type="term" value="C:nucleus"/>
    <property type="evidence" value="ECO:0007669"/>
    <property type="project" value="UniProtKB-SubCell"/>
</dbReference>
<dbReference type="PANTHER" id="PTHR45614">
    <property type="entry name" value="MYB PROTEIN-RELATED"/>
    <property type="match status" value="1"/>
</dbReference>
<sequence length="350" mass="38612">CIPKLSKPLAWKKRCPWGHDFLHRLNPLPFVDLLLPPPPLTENKYQKDLFDSMADRVKGPWSQEEDEQLRRMVEKYGPRNWSAISKSIPGRSGKSCRLRWCNQLSPEVEHRPFSPEEDETIVSARAKFGNKWATIARLLNGRTDNAVKNHWNSTLKRKCSGGIDVNFAATATEEDQDRPKKRRSMSLDSAPPVDTGLYMSPESPTGFDVSDSSTIPSPPSPVAAQLFKPMPISGGFTAPSPAEMSSSSEDPATSLSLSLSLPGADVSHESKNVSSSNNTLLFPRFESQMKIDVEGRGEAVAGRRAEFMTVVQEMIKAEVRSYMAEMQKNSGGGGFVVGGFRDSGITPKIE</sequence>
<evidence type="ECO:0000256" key="2">
    <source>
        <dbReference type="ARBA" id="ARBA00022737"/>
    </source>
</evidence>
<dbReference type="GO" id="GO:0000978">
    <property type="term" value="F:RNA polymerase II cis-regulatory region sequence-specific DNA binding"/>
    <property type="evidence" value="ECO:0007669"/>
    <property type="project" value="TreeGrafter"/>
</dbReference>
<keyword evidence="4" id="KW-0238">DNA-binding</keyword>
<dbReference type="FunFam" id="1.10.10.60:FF:000744">
    <property type="entry name" value="MYB transcription factor"/>
    <property type="match status" value="1"/>
</dbReference>
<feature type="region of interest" description="Disordered" evidence="7">
    <location>
        <begin position="170"/>
        <end position="276"/>
    </location>
</feature>
<feature type="domain" description="Myb-like" evidence="8">
    <location>
        <begin position="53"/>
        <end position="104"/>
    </location>
</feature>
<dbReference type="InterPro" id="IPR050560">
    <property type="entry name" value="MYB_TF"/>
</dbReference>
<dbReference type="FunFam" id="1.10.10.60:FF:000060">
    <property type="entry name" value="MYB transcription factor"/>
    <property type="match status" value="1"/>
</dbReference>
<feature type="domain" description="HTH myb-type" evidence="9">
    <location>
        <begin position="110"/>
        <end position="159"/>
    </location>
</feature>
<dbReference type="EMBL" id="OU466861">
    <property type="protein sequence ID" value="CAH2064541.1"/>
    <property type="molecule type" value="Genomic_DNA"/>
</dbReference>
<dbReference type="SUPFAM" id="SSF46689">
    <property type="entry name" value="Homeodomain-like"/>
    <property type="match status" value="1"/>
</dbReference>
<dbReference type="SMART" id="SM00717">
    <property type="entry name" value="SANT"/>
    <property type="match status" value="2"/>
</dbReference>
<feature type="domain" description="HTH myb-type" evidence="9">
    <location>
        <begin position="53"/>
        <end position="108"/>
    </location>
</feature>
<keyword evidence="11" id="KW-1185">Reference proteome</keyword>
<evidence type="ECO:0000256" key="4">
    <source>
        <dbReference type="ARBA" id="ARBA00023125"/>
    </source>
</evidence>
<dbReference type="CDD" id="cd00167">
    <property type="entry name" value="SANT"/>
    <property type="match status" value="2"/>
</dbReference>
<dbReference type="InterPro" id="IPR001005">
    <property type="entry name" value="SANT/Myb"/>
</dbReference>
<evidence type="ECO:0000256" key="5">
    <source>
        <dbReference type="ARBA" id="ARBA00023163"/>
    </source>
</evidence>
<evidence type="ECO:0000256" key="7">
    <source>
        <dbReference type="SAM" id="MobiDB-lite"/>
    </source>
</evidence>
<feature type="domain" description="Myb-like" evidence="8">
    <location>
        <begin position="105"/>
        <end position="155"/>
    </location>
</feature>
<evidence type="ECO:0000256" key="1">
    <source>
        <dbReference type="ARBA" id="ARBA00004123"/>
    </source>
</evidence>
<reference evidence="10 11" key="1">
    <citation type="submission" date="2022-03" db="EMBL/GenBank/DDBJ databases">
        <authorList>
            <person name="Nunn A."/>
            <person name="Chopra R."/>
            <person name="Nunn A."/>
            <person name="Contreras Garrido A."/>
        </authorList>
    </citation>
    <scope>NUCLEOTIDE SEQUENCE [LARGE SCALE GENOMIC DNA]</scope>
</reference>
<evidence type="ECO:0000256" key="6">
    <source>
        <dbReference type="ARBA" id="ARBA00023242"/>
    </source>
</evidence>
<name>A0AAU9SFU8_THLAR</name>
<dbReference type="GO" id="GO:0000981">
    <property type="term" value="F:DNA-binding transcription factor activity, RNA polymerase II-specific"/>
    <property type="evidence" value="ECO:0007669"/>
    <property type="project" value="TreeGrafter"/>
</dbReference>
<evidence type="ECO:0008006" key="12">
    <source>
        <dbReference type="Google" id="ProtNLM"/>
    </source>
</evidence>
<accession>A0AAU9SFU8</accession>
<feature type="non-terminal residue" evidence="10">
    <location>
        <position position="350"/>
    </location>
</feature>
<evidence type="ECO:0000313" key="11">
    <source>
        <dbReference type="Proteomes" id="UP000836841"/>
    </source>
</evidence>
<dbReference type="AlphaFoldDB" id="A0AAU9SFU8"/>
<dbReference type="PROSITE" id="PS50090">
    <property type="entry name" value="MYB_LIKE"/>
    <property type="match status" value="2"/>
</dbReference>
<comment type="subcellular location">
    <subcellularLocation>
        <location evidence="1">Nucleus</location>
    </subcellularLocation>
</comment>
<evidence type="ECO:0000259" key="8">
    <source>
        <dbReference type="PROSITE" id="PS50090"/>
    </source>
</evidence>